<dbReference type="GO" id="GO:0016651">
    <property type="term" value="F:oxidoreductase activity, acting on NAD(P)H"/>
    <property type="evidence" value="ECO:0007669"/>
    <property type="project" value="InterPro"/>
</dbReference>
<dbReference type="EMBL" id="JBBNAF010000013">
    <property type="protein sequence ID" value="KAK9087476.1"/>
    <property type="molecule type" value="Genomic_DNA"/>
</dbReference>
<evidence type="ECO:0000256" key="1">
    <source>
        <dbReference type="ARBA" id="ARBA00005769"/>
    </source>
</evidence>
<dbReference type="GO" id="GO:0048038">
    <property type="term" value="F:quinone binding"/>
    <property type="evidence" value="ECO:0007669"/>
    <property type="project" value="InterPro"/>
</dbReference>
<gene>
    <name evidence="3" type="ORF">Syun_029870</name>
</gene>
<dbReference type="InterPro" id="IPR029014">
    <property type="entry name" value="NiFe-Hase_large"/>
</dbReference>
<dbReference type="GO" id="GO:0006120">
    <property type="term" value="P:mitochondrial electron transport, NADH to ubiquinone"/>
    <property type="evidence" value="ECO:0007669"/>
    <property type="project" value="TreeGrafter"/>
</dbReference>
<keyword evidence="4" id="KW-1185">Reference proteome</keyword>
<dbReference type="GO" id="GO:0051287">
    <property type="term" value="F:NAD binding"/>
    <property type="evidence" value="ECO:0007669"/>
    <property type="project" value="InterPro"/>
</dbReference>
<dbReference type="Proteomes" id="UP001420932">
    <property type="component" value="Unassembled WGS sequence"/>
</dbReference>
<name>A0AAP0E6F7_9MAGN</name>
<dbReference type="InterPro" id="IPR001135">
    <property type="entry name" value="NADH_Q_OxRdtase_suD"/>
</dbReference>
<comment type="similarity">
    <text evidence="1">Belongs to the complex I 49 kDa subunit family.</text>
</comment>
<organism evidence="3 4">
    <name type="scientific">Stephania yunnanensis</name>
    <dbReference type="NCBI Taxonomy" id="152371"/>
    <lineage>
        <taxon>Eukaryota</taxon>
        <taxon>Viridiplantae</taxon>
        <taxon>Streptophyta</taxon>
        <taxon>Embryophyta</taxon>
        <taxon>Tracheophyta</taxon>
        <taxon>Spermatophyta</taxon>
        <taxon>Magnoliopsida</taxon>
        <taxon>Ranunculales</taxon>
        <taxon>Menispermaceae</taxon>
        <taxon>Menispermoideae</taxon>
        <taxon>Cissampelideae</taxon>
        <taxon>Stephania</taxon>
    </lineage>
</organism>
<protein>
    <recommendedName>
        <fullName evidence="2">NADH-quinone oxidoreductase subunit D domain-containing protein</fullName>
    </recommendedName>
</protein>
<dbReference type="PANTHER" id="PTHR11993:SF10">
    <property type="entry name" value="NADH DEHYDROGENASE [UBIQUINONE] IRON-SULFUR PROTEIN 2, MITOCHONDRIAL"/>
    <property type="match status" value="1"/>
</dbReference>
<dbReference type="SUPFAM" id="SSF56762">
    <property type="entry name" value="HydB/Nqo4-like"/>
    <property type="match status" value="1"/>
</dbReference>
<proteinExistence type="inferred from homology"/>
<dbReference type="Gene3D" id="1.10.645.10">
    <property type="entry name" value="Cytochrome-c3 Hydrogenase, chain B"/>
    <property type="match status" value="1"/>
</dbReference>
<evidence type="ECO:0000259" key="2">
    <source>
        <dbReference type="Pfam" id="PF00346"/>
    </source>
</evidence>
<dbReference type="AlphaFoldDB" id="A0AAP0E6F7"/>
<dbReference type="GO" id="GO:0005739">
    <property type="term" value="C:mitochondrion"/>
    <property type="evidence" value="ECO:0007669"/>
    <property type="project" value="GOC"/>
</dbReference>
<dbReference type="InterPro" id="IPR022885">
    <property type="entry name" value="NDH1_su_D/H"/>
</dbReference>
<sequence>MGVSLAARKHPVLTILKDTKAQVTPVGEVVLSIPRGFSVPALTTYTAVEGPKGEFGVFLVNNRSNRSYHRKIRALGSAHSQGLDSMSKHHMLADVVTIIGTQDIVSGKGIKERIPMPHSSKNKLNSFFFLESNALFVSKAEPWSPPTAWELIVSCSLSLPDGLFTVPSRYYSFIGHLGVFSLARWSLLIHTGFHVPHAIRVRA</sequence>
<evidence type="ECO:0000313" key="3">
    <source>
        <dbReference type="EMBL" id="KAK9087476.1"/>
    </source>
</evidence>
<dbReference type="PANTHER" id="PTHR11993">
    <property type="entry name" value="NADH-UBIQUINONE OXIDOREDUCTASE 49 KDA SUBUNIT"/>
    <property type="match status" value="1"/>
</dbReference>
<feature type="domain" description="NADH-quinone oxidoreductase subunit D" evidence="2">
    <location>
        <begin position="30"/>
        <end position="107"/>
    </location>
</feature>
<dbReference type="Pfam" id="PF00346">
    <property type="entry name" value="Complex1_49kDa"/>
    <property type="match status" value="1"/>
</dbReference>
<accession>A0AAP0E6F7</accession>
<reference evidence="3 4" key="1">
    <citation type="submission" date="2024-01" db="EMBL/GenBank/DDBJ databases">
        <title>Genome assemblies of Stephania.</title>
        <authorList>
            <person name="Yang L."/>
        </authorList>
    </citation>
    <scope>NUCLEOTIDE SEQUENCE [LARGE SCALE GENOMIC DNA]</scope>
    <source>
        <strain evidence="3">YNDBR</strain>
        <tissue evidence="3">Leaf</tissue>
    </source>
</reference>
<comment type="caution">
    <text evidence="3">The sequence shown here is derived from an EMBL/GenBank/DDBJ whole genome shotgun (WGS) entry which is preliminary data.</text>
</comment>
<evidence type="ECO:0000313" key="4">
    <source>
        <dbReference type="Proteomes" id="UP001420932"/>
    </source>
</evidence>